<evidence type="ECO:0000313" key="7">
    <source>
        <dbReference type="EMBL" id="PTQ78053.1"/>
    </source>
</evidence>
<dbReference type="AlphaFoldDB" id="A0A1H8R7P9"/>
<keyword evidence="10" id="KW-1185">Reference proteome</keyword>
<gene>
    <name evidence="7" type="ORF">C8R26_10432</name>
    <name evidence="9" type="ORF">E6Q60_06020</name>
    <name evidence="8" type="ORF">SAMN05216333_11367</name>
</gene>
<evidence type="ECO:0000313" key="12">
    <source>
        <dbReference type="Proteomes" id="UP000321055"/>
    </source>
</evidence>
<sequence>MRLILILLLSAYLLSACGLKGPLYLPKVEEASTAPSNPAEKK</sequence>
<dbReference type="EMBL" id="QAOI01000004">
    <property type="protein sequence ID" value="PTQ78053.1"/>
    <property type="molecule type" value="Genomic_DNA"/>
</dbReference>
<keyword evidence="5" id="KW-0998">Cell outer membrane</keyword>
<reference evidence="7 11" key="3">
    <citation type="submission" date="2018-04" db="EMBL/GenBank/DDBJ databases">
        <title>Active sludge and wastewater microbial communities from Klosterneuburg, Austria.</title>
        <authorList>
            <person name="Wagner M."/>
        </authorList>
    </citation>
    <scope>NUCLEOTIDE SEQUENCE [LARGE SCALE GENOMIC DNA]</scope>
    <source>
        <strain evidence="7 11">Nm49</strain>
    </source>
</reference>
<reference evidence="8" key="2">
    <citation type="submission" date="2016-10" db="EMBL/GenBank/DDBJ databases">
        <authorList>
            <person name="de Groot N.N."/>
        </authorList>
    </citation>
    <scope>NUCLEOTIDE SEQUENCE [LARGE SCALE GENOMIC DNA]</scope>
    <source>
        <strain evidence="8">Nm76</strain>
    </source>
</reference>
<comment type="subcellular location">
    <subcellularLocation>
        <location evidence="1">Cell outer membrane</location>
        <topology evidence="1">Lipid-anchor</topology>
    </subcellularLocation>
</comment>
<evidence type="ECO:0000256" key="2">
    <source>
        <dbReference type="ARBA" id="ARBA00022729"/>
    </source>
</evidence>
<accession>A0A1H8R7P9</accession>
<keyword evidence="2" id="KW-0732">Signal</keyword>
<dbReference type="Proteomes" id="UP000321055">
    <property type="component" value="Unassembled WGS sequence"/>
</dbReference>
<proteinExistence type="predicted"/>
<organism evidence="8 10">
    <name type="scientific">Nitrosomonas oligotropha</name>
    <dbReference type="NCBI Taxonomy" id="42354"/>
    <lineage>
        <taxon>Bacteria</taxon>
        <taxon>Pseudomonadati</taxon>
        <taxon>Pseudomonadota</taxon>
        <taxon>Betaproteobacteria</taxon>
        <taxon>Nitrosomonadales</taxon>
        <taxon>Nitrosomonadaceae</taxon>
        <taxon>Nitrosomonas</taxon>
    </lineage>
</organism>
<protein>
    <submittedName>
        <fullName evidence="8">Lipoprotein-attachment site-containing protein</fullName>
    </submittedName>
    <submittedName>
        <fullName evidence="7">Putative lipoprotein</fullName>
    </submittedName>
</protein>
<name>A0A1H8R7P9_9PROT</name>
<dbReference type="Pfam" id="PF13627">
    <property type="entry name" value="LptM_cons"/>
    <property type="match status" value="1"/>
</dbReference>
<evidence type="ECO:0000313" key="10">
    <source>
        <dbReference type="Proteomes" id="UP000198814"/>
    </source>
</evidence>
<evidence type="ECO:0000256" key="1">
    <source>
        <dbReference type="ARBA" id="ARBA00004459"/>
    </source>
</evidence>
<dbReference type="EMBL" id="SSFX01000041">
    <property type="protein sequence ID" value="TXI28866.1"/>
    <property type="molecule type" value="Genomic_DNA"/>
</dbReference>
<dbReference type="STRING" id="42354.SAMN05216333_11367"/>
<dbReference type="RefSeq" id="WP_090318825.1">
    <property type="nucleotide sequence ID" value="NZ_FNOE01000011.1"/>
</dbReference>
<evidence type="ECO:0000256" key="3">
    <source>
        <dbReference type="ARBA" id="ARBA00023136"/>
    </source>
</evidence>
<dbReference type="NCBIfam" id="NF047847">
    <property type="entry name" value="SS_mature_LptM"/>
    <property type="match status" value="1"/>
</dbReference>
<keyword evidence="3" id="KW-0472">Membrane</keyword>
<dbReference type="Proteomes" id="UP000244128">
    <property type="component" value="Unassembled WGS sequence"/>
</dbReference>
<evidence type="ECO:0000256" key="6">
    <source>
        <dbReference type="ARBA" id="ARBA00023288"/>
    </source>
</evidence>
<reference evidence="10" key="1">
    <citation type="submission" date="2016-10" db="EMBL/GenBank/DDBJ databases">
        <authorList>
            <person name="Varghese N."/>
            <person name="Submissions S."/>
        </authorList>
    </citation>
    <scope>NUCLEOTIDE SEQUENCE [LARGE SCALE GENOMIC DNA]</scope>
    <source>
        <strain evidence="10">Nm76</strain>
    </source>
</reference>
<dbReference type="GO" id="GO:0009279">
    <property type="term" value="C:cell outer membrane"/>
    <property type="evidence" value="ECO:0007669"/>
    <property type="project" value="UniProtKB-SubCell"/>
</dbReference>
<dbReference type="EMBL" id="FODO01000013">
    <property type="protein sequence ID" value="SEO61963.1"/>
    <property type="molecule type" value="Genomic_DNA"/>
</dbReference>
<reference evidence="9 12" key="4">
    <citation type="submission" date="2018-09" db="EMBL/GenBank/DDBJ databases">
        <title>Metagenome Assembled Genomes from an Advanced Water Purification Facility.</title>
        <authorList>
            <person name="Stamps B.W."/>
            <person name="Spear J.R."/>
        </authorList>
    </citation>
    <scope>NUCLEOTIDE SEQUENCE [LARGE SCALE GENOMIC DNA]</scope>
    <source>
        <strain evidence="9">Bin_54_1</strain>
    </source>
</reference>
<evidence type="ECO:0000256" key="5">
    <source>
        <dbReference type="ARBA" id="ARBA00023237"/>
    </source>
</evidence>
<keyword evidence="4" id="KW-0564">Palmitate</keyword>
<keyword evidence="6 8" id="KW-0449">Lipoprotein</keyword>
<dbReference type="PROSITE" id="PS51257">
    <property type="entry name" value="PROKAR_LIPOPROTEIN"/>
    <property type="match status" value="1"/>
</dbReference>
<evidence type="ECO:0000313" key="9">
    <source>
        <dbReference type="EMBL" id="TXI28866.1"/>
    </source>
</evidence>
<evidence type="ECO:0000256" key="4">
    <source>
        <dbReference type="ARBA" id="ARBA00023139"/>
    </source>
</evidence>
<evidence type="ECO:0000313" key="11">
    <source>
        <dbReference type="Proteomes" id="UP000244128"/>
    </source>
</evidence>
<dbReference type="InterPro" id="IPR032831">
    <property type="entry name" value="LptM_cons"/>
</dbReference>
<evidence type="ECO:0000313" key="8">
    <source>
        <dbReference type="EMBL" id="SEO61963.1"/>
    </source>
</evidence>
<dbReference type="Proteomes" id="UP000198814">
    <property type="component" value="Unassembled WGS sequence"/>
</dbReference>